<feature type="non-terminal residue" evidence="2">
    <location>
        <position position="1"/>
    </location>
</feature>
<dbReference type="EMBL" id="CENE01000054">
    <property type="protein sequence ID" value="CEQ43155.1"/>
    <property type="molecule type" value="Genomic_DNA"/>
</dbReference>
<feature type="compositionally biased region" description="Pro residues" evidence="1">
    <location>
        <begin position="8"/>
        <end position="19"/>
    </location>
</feature>
<evidence type="ECO:0000313" key="2">
    <source>
        <dbReference type="EMBL" id="CEQ43155.1"/>
    </source>
</evidence>
<dbReference type="Pfam" id="PF11901">
    <property type="entry name" value="DM9"/>
    <property type="match status" value="1"/>
</dbReference>
<sequence>MSHTSSPQPQPPPYAPAAPPAGLRVPCLSTAPFPGLDLTGPAPFRDLDGSPVYVASALIGASREEPRPATDAVLLCLHQSVHPAKLVATAQGPRCMVSYGGAEKLHEGRYDILPITEQMEWVPASYGQVPKGRRAVEGGFEESGHHLFHALFTIDGVQVPGKAGEHLNGANFPWGGGERQEEGGYLLLCWK</sequence>
<reference evidence="3" key="1">
    <citation type="submission" date="2015-02" db="EMBL/GenBank/DDBJ databases">
        <authorList>
            <person name="Gon?alves P."/>
        </authorList>
    </citation>
    <scope>NUCLEOTIDE SEQUENCE [LARGE SCALE GENOMIC DNA]</scope>
</reference>
<dbReference type="Proteomes" id="UP000243876">
    <property type="component" value="Unassembled WGS sequence"/>
</dbReference>
<feature type="region of interest" description="Disordered" evidence="1">
    <location>
        <begin position="1"/>
        <end position="21"/>
    </location>
</feature>
<evidence type="ECO:0000256" key="1">
    <source>
        <dbReference type="SAM" id="MobiDB-lite"/>
    </source>
</evidence>
<accession>A0A0D6EU90</accession>
<protein>
    <submittedName>
        <fullName evidence="2">SPOSA6832_05062-mRNA-1:cds</fullName>
    </submittedName>
</protein>
<dbReference type="PANTHER" id="PTHR31649">
    <property type="entry name" value="AGAP009604-PA"/>
    <property type="match status" value="1"/>
</dbReference>
<proteinExistence type="predicted"/>
<dbReference type="InterPro" id="IPR006616">
    <property type="entry name" value="DM9_repeat"/>
</dbReference>
<dbReference type="PANTHER" id="PTHR31649:SF1">
    <property type="entry name" value="FARNESOIC ACID O-METHYL TRANSFERASE DOMAIN-CONTAINING PROTEIN"/>
    <property type="match status" value="1"/>
</dbReference>
<keyword evidence="3" id="KW-1185">Reference proteome</keyword>
<evidence type="ECO:0000313" key="3">
    <source>
        <dbReference type="Proteomes" id="UP000243876"/>
    </source>
</evidence>
<name>A0A0D6EU90_SPOSA</name>
<dbReference type="OrthoDB" id="2142040at2759"/>
<gene>
    <name evidence="2" type="primary">SPOSA6832_05062</name>
</gene>
<organism evidence="2 3">
    <name type="scientific">Sporidiobolus salmonicolor</name>
    <name type="common">Yeast-like fungus</name>
    <name type="synonym">Sporobolomyces salmonicolor</name>
    <dbReference type="NCBI Taxonomy" id="5005"/>
    <lineage>
        <taxon>Eukaryota</taxon>
        <taxon>Fungi</taxon>
        <taxon>Dikarya</taxon>
        <taxon>Basidiomycota</taxon>
        <taxon>Pucciniomycotina</taxon>
        <taxon>Microbotryomycetes</taxon>
        <taxon>Sporidiobolales</taxon>
        <taxon>Sporidiobolaceae</taxon>
        <taxon>Sporobolomyces</taxon>
    </lineage>
</organism>
<dbReference type="AlphaFoldDB" id="A0A0D6EU90"/>